<accession>A0A1V6T7M5</accession>
<dbReference type="InterPro" id="IPR032710">
    <property type="entry name" value="NTF2-like_dom_sf"/>
</dbReference>
<dbReference type="AlphaFoldDB" id="A0A1V6T7M5"/>
<evidence type="ECO:0008006" key="3">
    <source>
        <dbReference type="Google" id="ProtNLM"/>
    </source>
</evidence>
<evidence type="ECO:0000313" key="1">
    <source>
        <dbReference type="EMBL" id="OQE21920.1"/>
    </source>
</evidence>
<evidence type="ECO:0000313" key="2">
    <source>
        <dbReference type="Proteomes" id="UP000191285"/>
    </source>
</evidence>
<proteinExistence type="predicted"/>
<dbReference type="SUPFAM" id="SSF54427">
    <property type="entry name" value="NTF2-like"/>
    <property type="match status" value="1"/>
</dbReference>
<protein>
    <recommendedName>
        <fullName evidence="3">SnoaL-like domain-containing protein</fullName>
    </recommendedName>
</protein>
<dbReference type="OrthoDB" id="3468019at2759"/>
<comment type="caution">
    <text evidence="1">The sequence shown here is derived from an EMBL/GenBank/DDBJ whole genome shotgun (WGS) entry which is preliminary data.</text>
</comment>
<keyword evidence="2" id="KW-1185">Reference proteome</keyword>
<gene>
    <name evidence="1" type="ORF">PENSTE_c011G09683</name>
</gene>
<sequence length="149" mass="17306">MCYPTESTEWPDTIPKPIIRLLDHFFTLVDTNADTVGEALAKEIFTPDGKFTATYGSFEGYDAILKSRQGAWQYVRSRHHEVRQVFISDRNGLELVLFGKVEIETLHEKRSIHEFLVRVDFAHSETFDPRIRRYQILLPVPRGQPSILE</sequence>
<reference evidence="2" key="1">
    <citation type="journal article" date="2017" name="Nat. Microbiol.">
        <title>Global analysis of biosynthetic gene clusters reveals vast potential of secondary metabolite production in Penicillium species.</title>
        <authorList>
            <person name="Nielsen J.C."/>
            <person name="Grijseels S."/>
            <person name="Prigent S."/>
            <person name="Ji B."/>
            <person name="Dainat J."/>
            <person name="Nielsen K.F."/>
            <person name="Frisvad J.C."/>
            <person name="Workman M."/>
            <person name="Nielsen J."/>
        </authorList>
    </citation>
    <scope>NUCLEOTIDE SEQUENCE [LARGE SCALE GENOMIC DNA]</scope>
    <source>
        <strain evidence="2">IBT 24891</strain>
    </source>
</reference>
<organism evidence="1 2">
    <name type="scientific">Penicillium steckii</name>
    <dbReference type="NCBI Taxonomy" id="303698"/>
    <lineage>
        <taxon>Eukaryota</taxon>
        <taxon>Fungi</taxon>
        <taxon>Dikarya</taxon>
        <taxon>Ascomycota</taxon>
        <taxon>Pezizomycotina</taxon>
        <taxon>Eurotiomycetes</taxon>
        <taxon>Eurotiomycetidae</taxon>
        <taxon>Eurotiales</taxon>
        <taxon>Aspergillaceae</taxon>
        <taxon>Penicillium</taxon>
    </lineage>
</organism>
<dbReference type="EMBL" id="MLKD01000011">
    <property type="protein sequence ID" value="OQE21920.1"/>
    <property type="molecule type" value="Genomic_DNA"/>
</dbReference>
<dbReference type="Proteomes" id="UP000191285">
    <property type="component" value="Unassembled WGS sequence"/>
</dbReference>
<name>A0A1V6T7M5_9EURO</name>